<dbReference type="Gene3D" id="1.10.3370.10">
    <property type="entry name" value="SecY subunit domain"/>
    <property type="match status" value="1"/>
</dbReference>
<dbReference type="GO" id="GO:0009535">
    <property type="term" value="C:chloroplast thylakoid membrane"/>
    <property type="evidence" value="ECO:0007669"/>
    <property type="project" value="UniProtKB-SubCell"/>
</dbReference>
<dbReference type="PROSITE" id="PS00951">
    <property type="entry name" value="ER_LUMEN_RECEPTOR_1"/>
    <property type="match status" value="1"/>
</dbReference>
<keyword evidence="4" id="KW-0813">Transport</keyword>
<keyword evidence="5 12" id="KW-0812">Transmembrane</keyword>
<evidence type="ECO:0000256" key="7">
    <source>
        <dbReference type="ARBA" id="ARBA00022892"/>
    </source>
</evidence>
<dbReference type="Pfam" id="PF00810">
    <property type="entry name" value="ER_lumen_recept"/>
    <property type="match status" value="1"/>
</dbReference>
<evidence type="ECO:0000256" key="12">
    <source>
        <dbReference type="SAM" id="Phobius"/>
    </source>
</evidence>
<dbReference type="PRINTS" id="PR00660">
    <property type="entry name" value="ERLUMENR"/>
</dbReference>
<protein>
    <recommendedName>
        <fullName evidence="15">ER lumen protein-retaining receptor</fullName>
    </recommendedName>
</protein>
<keyword evidence="14" id="KW-1185">Reference proteome</keyword>
<evidence type="ECO:0000313" key="13">
    <source>
        <dbReference type="EMBL" id="RXH99061.1"/>
    </source>
</evidence>
<evidence type="ECO:0000313" key="14">
    <source>
        <dbReference type="Proteomes" id="UP000290289"/>
    </source>
</evidence>
<feature type="transmembrane region" description="Helical" evidence="12">
    <location>
        <begin position="310"/>
        <end position="330"/>
    </location>
</feature>
<feature type="transmembrane region" description="Helical" evidence="12">
    <location>
        <begin position="153"/>
        <end position="173"/>
    </location>
</feature>
<evidence type="ECO:0000256" key="3">
    <source>
        <dbReference type="ARBA" id="ARBA00010120"/>
    </source>
</evidence>
<name>A0A498K136_MALDO</name>
<comment type="subcellular location">
    <subcellularLocation>
        <location evidence="2">Endoplasmic reticulum membrane</location>
        <topology evidence="2">Multi-pass membrane protein</topology>
    </subcellularLocation>
    <subcellularLocation>
        <location evidence="1">Plastid</location>
        <location evidence="1">Chloroplast thylakoid membrane</location>
        <topology evidence="1">Multi-pass membrane protein</topology>
    </subcellularLocation>
</comment>
<dbReference type="EMBL" id="RDQH01000331">
    <property type="protein sequence ID" value="RXH99061.1"/>
    <property type="molecule type" value="Genomic_DNA"/>
</dbReference>
<organism evidence="13 14">
    <name type="scientific">Malus domestica</name>
    <name type="common">Apple</name>
    <name type="synonym">Pyrus malus</name>
    <dbReference type="NCBI Taxonomy" id="3750"/>
    <lineage>
        <taxon>Eukaryota</taxon>
        <taxon>Viridiplantae</taxon>
        <taxon>Streptophyta</taxon>
        <taxon>Embryophyta</taxon>
        <taxon>Tracheophyta</taxon>
        <taxon>Spermatophyta</taxon>
        <taxon>Magnoliopsida</taxon>
        <taxon>eudicotyledons</taxon>
        <taxon>Gunneridae</taxon>
        <taxon>Pentapetalae</taxon>
        <taxon>rosids</taxon>
        <taxon>fabids</taxon>
        <taxon>Rosales</taxon>
        <taxon>Rosaceae</taxon>
        <taxon>Amygdaloideae</taxon>
        <taxon>Maleae</taxon>
        <taxon>Malus</taxon>
    </lineage>
</organism>
<proteinExistence type="inferred from homology"/>
<dbReference type="SUPFAM" id="SSF103491">
    <property type="entry name" value="Preprotein translocase SecY subunit"/>
    <property type="match status" value="1"/>
</dbReference>
<dbReference type="GO" id="GO:0016192">
    <property type="term" value="P:vesicle-mediated transport"/>
    <property type="evidence" value="ECO:0007669"/>
    <property type="project" value="UniProtKB-KW"/>
</dbReference>
<evidence type="ECO:0000256" key="5">
    <source>
        <dbReference type="ARBA" id="ARBA00022692"/>
    </source>
</evidence>
<evidence type="ECO:0000256" key="10">
    <source>
        <dbReference type="ARBA" id="ARBA00023136"/>
    </source>
</evidence>
<keyword evidence="11" id="KW-0675">Receptor</keyword>
<evidence type="ECO:0008006" key="15">
    <source>
        <dbReference type="Google" id="ProtNLM"/>
    </source>
</evidence>
<dbReference type="AlphaFoldDB" id="A0A498K136"/>
<dbReference type="GO" id="GO:0046923">
    <property type="term" value="F:ER retention sequence binding"/>
    <property type="evidence" value="ECO:0007669"/>
    <property type="project" value="InterPro"/>
</dbReference>
<feature type="transmembrane region" description="Helical" evidence="12">
    <location>
        <begin position="98"/>
        <end position="115"/>
    </location>
</feature>
<dbReference type="InterPro" id="IPR023201">
    <property type="entry name" value="SecY_dom_sf"/>
</dbReference>
<keyword evidence="9 12" id="KW-1133">Transmembrane helix</keyword>
<accession>A0A498K136</accession>
<keyword evidence="8" id="KW-0653">Protein transport</keyword>
<evidence type="ECO:0000256" key="6">
    <source>
        <dbReference type="ARBA" id="ARBA00022824"/>
    </source>
</evidence>
<dbReference type="GO" id="GO:0015031">
    <property type="term" value="P:protein transport"/>
    <property type="evidence" value="ECO:0007669"/>
    <property type="project" value="UniProtKB-KW"/>
</dbReference>
<sequence>MNVFRLAGDMTHLASILILLLKIYATKSCSGISLKTQELYALVFLARYLDLFTNFISVYNTVMKLVFIGSSLAIVWCMRMHKMVKRSYNKELDTFRHYFLIAGCLMLALLVNEKFTFQEVLWAFSIYLEAVSMIPQLILLQRSGNVDNLTGQYVFLLGAYRALYILNWIYRYFTEPHFSRWIACVAGLVQTALYADFFYYYFISWKNNAKLQLPANGAQKLMAILIAVGQAVAYVLSGMMVVSVNLVSGMPFFESIIWKAFSPTTINSGRGAEFEGAIIALFHLLITRTDKVRALHEAFYRQNLPNVTNLLAAVLIFLIVVYFQGFRVVLPVRSKNARGQQGPYPIKLFYTSNMPIILHSALVSNLYFISQFSGNFFVNTLGKWQESEYSGQSIPVGGLAYYVTAPGSLVDMAANPFHALFYLPEYSSQKLGFKFLEQQMVMPGHRDSNLQKELNRYIYCRCIRRHVHWCLDCSGRFHGSSWLRNWDFACCYNHLSVL</sequence>
<evidence type="ECO:0000256" key="11">
    <source>
        <dbReference type="ARBA" id="ARBA00023170"/>
    </source>
</evidence>
<comment type="similarity">
    <text evidence="3">Belongs to the ERD2 family.</text>
</comment>
<gene>
    <name evidence="13" type="ORF">DVH24_011386</name>
</gene>
<dbReference type="GO" id="GO:0005789">
    <property type="term" value="C:endoplasmic reticulum membrane"/>
    <property type="evidence" value="ECO:0007669"/>
    <property type="project" value="UniProtKB-SubCell"/>
</dbReference>
<evidence type="ECO:0000256" key="8">
    <source>
        <dbReference type="ARBA" id="ARBA00022927"/>
    </source>
</evidence>
<evidence type="ECO:0000256" key="9">
    <source>
        <dbReference type="ARBA" id="ARBA00022989"/>
    </source>
</evidence>
<keyword evidence="10 12" id="KW-0472">Membrane</keyword>
<comment type="caution">
    <text evidence="13">The sequence shown here is derived from an EMBL/GenBank/DDBJ whole genome shotgun (WGS) entry which is preliminary data.</text>
</comment>
<evidence type="ECO:0000256" key="1">
    <source>
        <dbReference type="ARBA" id="ARBA00004454"/>
    </source>
</evidence>
<dbReference type="GO" id="GO:0006621">
    <property type="term" value="P:protein retention in ER lumen"/>
    <property type="evidence" value="ECO:0007669"/>
    <property type="project" value="InterPro"/>
</dbReference>
<dbReference type="InterPro" id="IPR000133">
    <property type="entry name" value="ER_ret_rcpt"/>
</dbReference>
<dbReference type="Proteomes" id="UP000290289">
    <property type="component" value="Chromosome 5"/>
</dbReference>
<dbReference type="Pfam" id="PF00344">
    <property type="entry name" value="SecY"/>
    <property type="match status" value="1"/>
</dbReference>
<keyword evidence="6" id="KW-0256">Endoplasmic reticulum</keyword>
<dbReference type="PANTHER" id="PTHR10585">
    <property type="entry name" value="ER LUMEN PROTEIN RETAINING RECEPTOR"/>
    <property type="match status" value="1"/>
</dbReference>
<feature type="transmembrane region" description="Helical" evidence="12">
    <location>
        <begin position="121"/>
        <end position="141"/>
    </location>
</feature>
<reference evidence="13 14" key="1">
    <citation type="submission" date="2018-10" db="EMBL/GenBank/DDBJ databases">
        <title>A high-quality apple genome assembly.</title>
        <authorList>
            <person name="Hu J."/>
        </authorList>
    </citation>
    <scope>NUCLEOTIDE SEQUENCE [LARGE SCALE GENOMIC DNA]</scope>
    <source>
        <strain evidence="14">cv. HFTH1</strain>
        <tissue evidence="13">Young leaf</tissue>
    </source>
</reference>
<dbReference type="STRING" id="3750.A0A498K136"/>
<feature type="transmembrane region" description="Helical" evidence="12">
    <location>
        <begin position="179"/>
        <end position="202"/>
    </location>
</feature>
<feature type="transmembrane region" description="Helical" evidence="12">
    <location>
        <begin position="223"/>
        <end position="244"/>
    </location>
</feature>
<keyword evidence="7" id="KW-0931">ER-Golgi transport</keyword>
<feature type="transmembrane region" description="Helical" evidence="12">
    <location>
        <begin position="55"/>
        <end position="77"/>
    </location>
</feature>
<dbReference type="InterPro" id="IPR002208">
    <property type="entry name" value="SecY/SEC61-alpha"/>
</dbReference>
<evidence type="ECO:0000256" key="4">
    <source>
        <dbReference type="ARBA" id="ARBA00022448"/>
    </source>
</evidence>
<evidence type="ECO:0000256" key="2">
    <source>
        <dbReference type="ARBA" id="ARBA00004477"/>
    </source>
</evidence>